<dbReference type="GeneID" id="4363320"/>
<feature type="domain" description="TFIIS-type" evidence="14">
    <location>
        <begin position="135"/>
        <end position="175"/>
    </location>
</feature>
<evidence type="ECO:0000259" key="14">
    <source>
        <dbReference type="PROSITE" id="PS51133"/>
    </source>
</evidence>
<dbReference type="EMBL" id="DQ356948">
    <property type="protein sequence ID" value="ABJ08948.1"/>
    <property type="molecule type" value="Genomic_DNA"/>
</dbReference>
<evidence type="ECO:0000256" key="9">
    <source>
        <dbReference type="ARBA" id="ARBA00022833"/>
    </source>
</evidence>
<dbReference type="GO" id="GO:0003677">
    <property type="term" value="F:DNA binding"/>
    <property type="evidence" value="ECO:0007669"/>
    <property type="project" value="UniProtKB-UniRule"/>
</dbReference>
<proteinExistence type="inferred from homology"/>
<dbReference type="EC" id="2.7.7.6" evidence="2 12"/>
<dbReference type="PROSITE" id="PS00466">
    <property type="entry name" value="ZF_TFIIS_1"/>
    <property type="match status" value="1"/>
</dbReference>
<evidence type="ECO:0000256" key="10">
    <source>
        <dbReference type="ARBA" id="ARBA00023163"/>
    </source>
</evidence>
<evidence type="ECO:0000256" key="7">
    <source>
        <dbReference type="ARBA" id="ARBA00022723"/>
    </source>
</evidence>
<dbReference type="InterPro" id="IPR001222">
    <property type="entry name" value="Znf_TFIIS"/>
</dbReference>
<evidence type="ECO:0000313" key="15">
    <source>
        <dbReference type="EMBL" id="ABJ08948.1"/>
    </source>
</evidence>
<keyword evidence="8 13" id="KW-0863">Zinc-finger</keyword>
<keyword evidence="9" id="KW-0862">Zinc</keyword>
<organismHost>
    <name type="scientific">Crocodylus niloticus</name>
    <name type="common">Nile crocodile</name>
    <name type="synonym">African crocodile</name>
    <dbReference type="NCBI Taxonomy" id="8501"/>
</organismHost>
<evidence type="ECO:0000256" key="8">
    <source>
        <dbReference type="ARBA" id="ARBA00022771"/>
    </source>
</evidence>
<evidence type="ECO:0000256" key="4">
    <source>
        <dbReference type="ARBA" id="ARBA00022478"/>
    </source>
</evidence>
<evidence type="ECO:0000256" key="2">
    <source>
        <dbReference type="ARBA" id="ARBA00012418"/>
    </source>
</evidence>
<protein>
    <recommendedName>
        <fullName evidence="3 12">DNA-directed RNA polymerase 30 kDa polypeptide</fullName>
        <ecNumber evidence="2 12">2.7.7.6</ecNumber>
    </recommendedName>
</protein>
<evidence type="ECO:0000313" key="16">
    <source>
        <dbReference type="Proteomes" id="UP000011300"/>
    </source>
</evidence>
<dbReference type="Gene3D" id="2.20.25.10">
    <property type="match status" value="1"/>
</dbReference>
<keyword evidence="7" id="KW-0479">Metal-binding</keyword>
<evidence type="ECO:0000256" key="1">
    <source>
        <dbReference type="ARBA" id="ARBA00006144"/>
    </source>
</evidence>
<dbReference type="RefSeq" id="YP_784246.1">
    <property type="nucleotide sequence ID" value="NC_008030.1"/>
</dbReference>
<evidence type="ECO:0000256" key="11">
    <source>
        <dbReference type="ARBA" id="ARBA00048552"/>
    </source>
</evidence>
<dbReference type="InterPro" id="IPR024394">
    <property type="entry name" value="RNA_pol_30_chordopoxvir-type_N"/>
</dbReference>
<organism evidence="15 16">
    <name type="scientific">Nile crocodilepox virus (isolate Crocodylus niloticus/Zimbabwe/Ume/2001)</name>
    <name type="common">CRV</name>
    <dbReference type="NCBI Taxonomy" id="1289473"/>
    <lineage>
        <taxon>Viruses</taxon>
        <taxon>Varidnaviria</taxon>
        <taxon>Bamfordvirae</taxon>
        <taxon>Nucleocytoviricota</taxon>
        <taxon>Pokkesviricetes</taxon>
        <taxon>Chitovirales</taxon>
        <taxon>Poxviridae</taxon>
        <taxon>Chordopoxvirinae</taxon>
        <taxon>Crocodylidpoxvirus</taxon>
        <taxon>Crocodylidpoxvirus nilecrocodilepox</taxon>
        <taxon>Nile crocodilepox virus</taxon>
    </lineage>
</organism>
<dbReference type="GO" id="GO:0008270">
    <property type="term" value="F:zinc ion binding"/>
    <property type="evidence" value="ECO:0007669"/>
    <property type="project" value="UniProtKB-UniRule"/>
</dbReference>
<dbReference type="SUPFAM" id="SSF57783">
    <property type="entry name" value="Zinc beta-ribbon"/>
    <property type="match status" value="1"/>
</dbReference>
<dbReference type="Pfam" id="PF12410">
    <property type="entry name" value="rpo30_N"/>
    <property type="match status" value="1"/>
</dbReference>
<accession>Q070J5</accession>
<organismHost>
    <name type="scientific">Crocodylus johnstoni</name>
    <name type="common">Australian freshwater crocodile</name>
    <dbReference type="NCBI Taxonomy" id="184234"/>
</organismHost>
<keyword evidence="6 12" id="KW-0548">Nucleotidyltransferase</keyword>
<comment type="catalytic activity">
    <reaction evidence="11 12">
        <text>RNA(n) + a ribonucleoside 5'-triphosphate = RNA(n+1) + diphosphate</text>
        <dbReference type="Rhea" id="RHEA:21248"/>
        <dbReference type="Rhea" id="RHEA-COMP:14527"/>
        <dbReference type="Rhea" id="RHEA-COMP:17342"/>
        <dbReference type="ChEBI" id="CHEBI:33019"/>
        <dbReference type="ChEBI" id="CHEBI:61557"/>
        <dbReference type="ChEBI" id="CHEBI:140395"/>
        <dbReference type="EC" id="2.7.7.6"/>
    </reaction>
</comment>
<evidence type="ECO:0000256" key="13">
    <source>
        <dbReference type="PROSITE-ProRule" id="PRU00472"/>
    </source>
</evidence>
<dbReference type="GO" id="GO:0000428">
    <property type="term" value="C:DNA-directed RNA polymerase complex"/>
    <property type="evidence" value="ECO:0007669"/>
    <property type="project" value="UniProtKB-UniRule"/>
</dbReference>
<keyword evidence="16" id="KW-1185">Reference proteome</keyword>
<dbReference type="Proteomes" id="UP000011300">
    <property type="component" value="Segment"/>
</dbReference>
<comment type="similarity">
    <text evidence="1 12">Belongs to the poxviridae DNA-directed RNA polymerase 30 kDa subunit family.</text>
</comment>
<keyword evidence="4 12" id="KW-0240">DNA-directed RNA polymerase</keyword>
<evidence type="ECO:0000256" key="12">
    <source>
        <dbReference type="PIRNR" id="PIRNR000745"/>
    </source>
</evidence>
<reference evidence="15 16" key="1">
    <citation type="journal article" date="2006" name="J. Virol.">
        <title>Genome of crocodilepox virus.</title>
        <authorList>
            <person name="Afonso C.L."/>
            <person name="Tulman E.R."/>
            <person name="Delhon G."/>
            <person name="Lu Z."/>
            <person name="Viljoen G.J."/>
            <person name="Wallace D.B."/>
            <person name="Kutish G.F."/>
            <person name="Rock D.L."/>
        </authorList>
    </citation>
    <scope>NUCLEOTIDE SEQUENCE [LARGE SCALE GENOMIC DNA]</scope>
    <source>
        <strain evidence="16">Isolate Crocodylus niloticus/Zimbabwe/Ume/2001</strain>
    </source>
</reference>
<keyword evidence="5 12" id="KW-0808">Transferase</keyword>
<evidence type="ECO:0000256" key="6">
    <source>
        <dbReference type="ARBA" id="ARBA00022695"/>
    </source>
</evidence>
<dbReference type="KEGG" id="vg:4363320"/>
<dbReference type="Pfam" id="PF01096">
    <property type="entry name" value="Zn_ribbon_TFIIS"/>
    <property type="match status" value="1"/>
</dbReference>
<keyword evidence="10 12" id="KW-0804">Transcription</keyword>
<dbReference type="PROSITE" id="PS51133">
    <property type="entry name" value="ZF_TFIIS_2"/>
    <property type="match status" value="1"/>
</dbReference>
<name>Q070J5_CPRVZ</name>
<evidence type="ECO:0000256" key="3">
    <source>
        <dbReference type="ARBA" id="ARBA00014911"/>
    </source>
</evidence>
<gene>
    <name evidence="15" type="ORF">CRV057</name>
</gene>
<dbReference type="GO" id="GO:0003899">
    <property type="term" value="F:DNA-directed RNA polymerase activity"/>
    <property type="evidence" value="ECO:0007669"/>
    <property type="project" value="UniProtKB-EC"/>
</dbReference>
<dbReference type="SMART" id="SM00440">
    <property type="entry name" value="ZnF_C2C2"/>
    <property type="match status" value="1"/>
</dbReference>
<evidence type="ECO:0000256" key="5">
    <source>
        <dbReference type="ARBA" id="ARBA00022679"/>
    </source>
</evidence>
<dbReference type="GO" id="GO:0006351">
    <property type="term" value="P:DNA-templated transcription"/>
    <property type="evidence" value="ECO:0007669"/>
    <property type="project" value="InterPro"/>
</dbReference>
<dbReference type="PIRSF" id="PIRSF000745">
    <property type="entry name" value="VAC_RPO30"/>
    <property type="match status" value="1"/>
</dbReference>
<dbReference type="InterPro" id="IPR009162">
    <property type="entry name" value="RNA_pol_30_chordopoxvir-type"/>
</dbReference>
<sequence length="188" mass="21916">MDKEALRKLVGDNEKFEELYAWSRDTSDIYYLRNIVNSKVNIEETKFSPINNVGIEYSKDAKNRLSYRNKAIIPSRDKRYHALTTAIEKTNGKDRDLLRYFLYGLKCLDAGVEYDLEKLQDYDYDKYFSVLSDKSNTPCIYCRSTNTVPVIAQTRAADEEATVKYVCKNCGKNFSPPKFKYRNEKQCA</sequence>
<organismHost>
    <name type="scientific">Crocodylus porosus</name>
    <name type="common">Saltwater crocodile</name>
    <name type="synonym">Estuarine crocodile</name>
    <dbReference type="NCBI Taxonomy" id="8502"/>
</organismHost>